<name>A0A9E2L480_9BACT</name>
<evidence type="ECO:0000313" key="2">
    <source>
        <dbReference type="Proteomes" id="UP000823865"/>
    </source>
</evidence>
<accession>A0A9E2L480</accession>
<dbReference type="EMBL" id="JAHLFU010000036">
    <property type="protein sequence ID" value="MBU3852626.1"/>
    <property type="molecule type" value="Genomic_DNA"/>
</dbReference>
<evidence type="ECO:0000313" key="1">
    <source>
        <dbReference type="EMBL" id="MBU3852626.1"/>
    </source>
</evidence>
<sequence length="76" mass="8419">VAEFLIEASEIKVGDKLLITGPTTGAMFVTLEEARVDLKPVDVVPKGVHVSFKVPGRIRPSDKLYRMVPTEELKKK</sequence>
<proteinExistence type="predicted"/>
<dbReference type="AlphaFoldDB" id="A0A9E2L480"/>
<organism evidence="1 2">
    <name type="scientific">Candidatus Paraprevotella stercoravium</name>
    <dbReference type="NCBI Taxonomy" id="2838725"/>
    <lineage>
        <taxon>Bacteria</taxon>
        <taxon>Pseudomonadati</taxon>
        <taxon>Bacteroidota</taxon>
        <taxon>Bacteroidia</taxon>
        <taxon>Bacteroidales</taxon>
        <taxon>Prevotellaceae</taxon>
        <taxon>Paraprevotella</taxon>
    </lineage>
</organism>
<gene>
    <name evidence="1" type="ORF">H9789_02120</name>
</gene>
<comment type="caution">
    <text evidence="1">The sequence shown here is derived from an EMBL/GenBank/DDBJ whole genome shotgun (WGS) entry which is preliminary data.</text>
</comment>
<reference evidence="1" key="2">
    <citation type="submission" date="2021-04" db="EMBL/GenBank/DDBJ databases">
        <authorList>
            <person name="Gilroy R."/>
        </authorList>
    </citation>
    <scope>NUCLEOTIDE SEQUENCE</scope>
    <source>
        <strain evidence="1">G3-2149</strain>
    </source>
</reference>
<feature type="non-terminal residue" evidence="1">
    <location>
        <position position="1"/>
    </location>
</feature>
<protein>
    <submittedName>
        <fullName evidence="1">U32 family peptidase</fullName>
    </submittedName>
</protein>
<reference evidence="1" key="1">
    <citation type="journal article" date="2021" name="PeerJ">
        <title>Extensive microbial diversity within the chicken gut microbiome revealed by metagenomics and culture.</title>
        <authorList>
            <person name="Gilroy R."/>
            <person name="Ravi A."/>
            <person name="Getino M."/>
            <person name="Pursley I."/>
            <person name="Horton D.L."/>
            <person name="Alikhan N.F."/>
            <person name="Baker D."/>
            <person name="Gharbi K."/>
            <person name="Hall N."/>
            <person name="Watson M."/>
            <person name="Adriaenssens E.M."/>
            <person name="Foster-Nyarko E."/>
            <person name="Jarju S."/>
            <person name="Secka A."/>
            <person name="Antonio M."/>
            <person name="Oren A."/>
            <person name="Chaudhuri R.R."/>
            <person name="La Ragione R."/>
            <person name="Hildebrand F."/>
            <person name="Pallen M.J."/>
        </authorList>
    </citation>
    <scope>NUCLEOTIDE SEQUENCE</scope>
    <source>
        <strain evidence="1">G3-2149</strain>
    </source>
</reference>
<dbReference type="Proteomes" id="UP000823865">
    <property type="component" value="Unassembled WGS sequence"/>
</dbReference>